<dbReference type="EMBL" id="JAPEVA010000122">
    <property type="protein sequence ID" value="KAJ4398745.1"/>
    <property type="molecule type" value="Genomic_DNA"/>
</dbReference>
<reference evidence="2" key="1">
    <citation type="submission" date="2022-10" db="EMBL/GenBank/DDBJ databases">
        <title>Tapping the CABI collections for fungal endophytes: first genome assemblies for Collariella, Neodidymelliopsis, Ascochyta clinopodiicola, Didymella pomorum, Didymosphaeria variabile, Neocosmospora piperis and Neocucurbitaria cava.</title>
        <authorList>
            <person name="Hill R."/>
        </authorList>
    </citation>
    <scope>NUCLEOTIDE SEQUENCE</scope>
    <source>
        <strain evidence="2">IMI 355091</strain>
    </source>
</reference>
<dbReference type="OrthoDB" id="3755745at2759"/>
<feature type="compositionally biased region" description="Polar residues" evidence="1">
    <location>
        <begin position="82"/>
        <end position="91"/>
    </location>
</feature>
<feature type="region of interest" description="Disordered" evidence="1">
    <location>
        <begin position="236"/>
        <end position="256"/>
    </location>
</feature>
<feature type="compositionally biased region" description="Low complexity" evidence="1">
    <location>
        <begin position="124"/>
        <end position="154"/>
    </location>
</feature>
<evidence type="ECO:0000256" key="1">
    <source>
        <dbReference type="SAM" id="MobiDB-lite"/>
    </source>
</evidence>
<name>A0A9W8Z627_9PLEO</name>
<proteinExistence type="predicted"/>
<accession>A0A9W8Z627</accession>
<dbReference type="Proteomes" id="UP001140510">
    <property type="component" value="Unassembled WGS sequence"/>
</dbReference>
<gene>
    <name evidence="2" type="ORF">N0V91_009946</name>
</gene>
<keyword evidence="3" id="KW-1185">Reference proteome</keyword>
<feature type="region of interest" description="Disordered" evidence="1">
    <location>
        <begin position="1"/>
        <end position="50"/>
    </location>
</feature>
<protein>
    <submittedName>
        <fullName evidence="2">Uncharacterized protein</fullName>
    </submittedName>
</protein>
<comment type="caution">
    <text evidence="2">The sequence shown here is derived from an EMBL/GenBank/DDBJ whole genome shotgun (WGS) entry which is preliminary data.</text>
</comment>
<feature type="compositionally biased region" description="Polar residues" evidence="1">
    <location>
        <begin position="167"/>
        <end position="177"/>
    </location>
</feature>
<evidence type="ECO:0000313" key="3">
    <source>
        <dbReference type="Proteomes" id="UP001140510"/>
    </source>
</evidence>
<evidence type="ECO:0000313" key="2">
    <source>
        <dbReference type="EMBL" id="KAJ4398745.1"/>
    </source>
</evidence>
<organism evidence="2 3">
    <name type="scientific">Didymella pomorum</name>
    <dbReference type="NCBI Taxonomy" id="749634"/>
    <lineage>
        <taxon>Eukaryota</taxon>
        <taxon>Fungi</taxon>
        <taxon>Dikarya</taxon>
        <taxon>Ascomycota</taxon>
        <taxon>Pezizomycotina</taxon>
        <taxon>Dothideomycetes</taxon>
        <taxon>Pleosporomycetidae</taxon>
        <taxon>Pleosporales</taxon>
        <taxon>Pleosporineae</taxon>
        <taxon>Didymellaceae</taxon>
        <taxon>Didymella</taxon>
    </lineage>
</organism>
<feature type="region of interest" description="Disordered" evidence="1">
    <location>
        <begin position="110"/>
        <end position="190"/>
    </location>
</feature>
<feature type="compositionally biased region" description="Basic and acidic residues" evidence="1">
    <location>
        <begin position="28"/>
        <end position="38"/>
    </location>
</feature>
<dbReference type="AlphaFoldDB" id="A0A9W8Z627"/>
<feature type="region of interest" description="Disordered" evidence="1">
    <location>
        <begin position="66"/>
        <end position="95"/>
    </location>
</feature>
<sequence length="256" mass="28106">MSQQDYFSYHPQTPANDSRSRTSSRPALPERKSSRAMHDIIPPWAGMPATPPSCRTVSYSRWSRFTASGSSTPNGELKASKLCTNRGTSPTYNPPANEWTYLGAEQPLRCGKPEAQRSRHRRQQSANQYSQQSSGTCPSLSSTATSTASISSQTEPMEFRRRDVQRASMTSQLTESFKASPVKGGLDQRQPQGMLGLIAKLGLNAEDCEELPSAFDDSEDEDEDEIDMDDLKPVKSAMAKKGGVPHPVIDDTAMAR</sequence>
<feature type="compositionally biased region" description="Polar residues" evidence="1">
    <location>
        <begin position="1"/>
        <end position="25"/>
    </location>
</feature>